<dbReference type="AlphaFoldDB" id="A0AAU7DM06"/>
<protein>
    <recommendedName>
        <fullName evidence="1">Peptidase S1 domain-containing protein</fullName>
    </recommendedName>
</protein>
<dbReference type="GO" id="GO:0004252">
    <property type="term" value="F:serine-type endopeptidase activity"/>
    <property type="evidence" value="ECO:0007669"/>
    <property type="project" value="InterPro"/>
</dbReference>
<dbReference type="InterPro" id="IPR043504">
    <property type="entry name" value="Peptidase_S1_PA_chymotrypsin"/>
</dbReference>
<dbReference type="GO" id="GO:0006508">
    <property type="term" value="P:proteolysis"/>
    <property type="evidence" value="ECO:0007669"/>
    <property type="project" value="InterPro"/>
</dbReference>
<evidence type="ECO:0000313" key="2">
    <source>
        <dbReference type="EMBL" id="XBH18685.1"/>
    </source>
</evidence>
<dbReference type="EMBL" id="CP121196">
    <property type="protein sequence ID" value="XBH18685.1"/>
    <property type="molecule type" value="Genomic_DNA"/>
</dbReference>
<name>A0AAU7DM06_9BACT</name>
<evidence type="ECO:0000259" key="1">
    <source>
        <dbReference type="Pfam" id="PF00089"/>
    </source>
</evidence>
<dbReference type="Gene3D" id="2.40.10.10">
    <property type="entry name" value="Trypsin-like serine proteases"/>
    <property type="match status" value="2"/>
</dbReference>
<feature type="domain" description="Peptidase S1" evidence="1">
    <location>
        <begin position="151"/>
        <end position="286"/>
    </location>
</feature>
<dbReference type="SUPFAM" id="SSF50494">
    <property type="entry name" value="Trypsin-like serine proteases"/>
    <property type="match status" value="1"/>
</dbReference>
<organism evidence="2">
    <name type="scientific">Telmatobacter sp. DSM 110680</name>
    <dbReference type="NCBI Taxonomy" id="3036704"/>
    <lineage>
        <taxon>Bacteria</taxon>
        <taxon>Pseudomonadati</taxon>
        <taxon>Acidobacteriota</taxon>
        <taxon>Terriglobia</taxon>
        <taxon>Terriglobales</taxon>
        <taxon>Acidobacteriaceae</taxon>
        <taxon>Telmatobacter</taxon>
    </lineage>
</organism>
<gene>
    <name evidence="2" type="ORF">P8935_05080</name>
</gene>
<proteinExistence type="predicted"/>
<dbReference type="InterPro" id="IPR009003">
    <property type="entry name" value="Peptidase_S1_PA"/>
</dbReference>
<sequence length="313" mass="32612">MSLIDLIQTSDDASAVAHALMLAQALLDGPPDFGPRSFCYSSPHRGEISDYPSMPFGARFGVMGVGIVDEGTGLIPAVLKISGKANRSLKLHEDDDVVMVVKASIRGGFDILSNARIINIPPPEFEAVPGDSVSAALIGTAGVQINWGNGDDGILTAGHVGKPAGSTAKVGSINGSVDLSLDPTNNGKTPQADVAVIRLPAPVASSQRIGRTTTAGPKDSITVRSRSGKMINATIMGQMQWLWMPSSNCTCGHVYMTTAHVTAKGDSGAPALKSTDLIGHVIGASKGMTTYIQQIDYQLQEIRNQSGFSSAVI</sequence>
<dbReference type="Pfam" id="PF00089">
    <property type="entry name" value="Trypsin"/>
    <property type="match status" value="1"/>
</dbReference>
<dbReference type="InterPro" id="IPR001254">
    <property type="entry name" value="Trypsin_dom"/>
</dbReference>
<accession>A0AAU7DM06</accession>
<dbReference type="RefSeq" id="WP_348263911.1">
    <property type="nucleotide sequence ID" value="NZ_CP121196.1"/>
</dbReference>
<reference evidence="2" key="1">
    <citation type="submission" date="2023-03" db="EMBL/GenBank/DDBJ databases">
        <title>Edaphobacter sp.</title>
        <authorList>
            <person name="Huber K.J."/>
            <person name="Papendorf J."/>
            <person name="Pilke C."/>
            <person name="Bunk B."/>
            <person name="Sproeer C."/>
            <person name="Pester M."/>
        </authorList>
    </citation>
    <scope>NUCLEOTIDE SEQUENCE</scope>
    <source>
        <strain evidence="2">DSM 110680</strain>
    </source>
</reference>